<feature type="region of interest" description="LID" evidence="7">
    <location>
        <begin position="103"/>
        <end position="113"/>
    </location>
</feature>
<keyword evidence="6 7" id="KW-0067">ATP-binding</keyword>
<feature type="binding site" evidence="7">
    <location>
        <position position="13"/>
    </location>
    <ligand>
        <name>ATP</name>
        <dbReference type="ChEBI" id="CHEBI:30616"/>
    </ligand>
</feature>
<dbReference type="SUPFAM" id="SSF52540">
    <property type="entry name" value="P-loop containing nucleoside triphosphate hydrolases"/>
    <property type="match status" value="1"/>
</dbReference>
<dbReference type="InterPro" id="IPR020618">
    <property type="entry name" value="Adenyl_kinase_AK6"/>
</dbReference>
<evidence type="ECO:0000256" key="2">
    <source>
        <dbReference type="ARBA" id="ARBA00022552"/>
    </source>
</evidence>
<protein>
    <recommendedName>
        <fullName evidence="7">Putative adenylate kinase</fullName>
        <shortName evidence="7">AK</shortName>
        <ecNumber evidence="7">2.7.4.3</ecNumber>
    </recommendedName>
    <alternativeName>
        <fullName evidence="7">ATP-AMP transphosphorylase</fullName>
    </alternativeName>
</protein>
<comment type="similarity">
    <text evidence="7">Belongs to the adenylate kinase family. AK6 subfamily.</text>
</comment>
<dbReference type="GO" id="GO:0042274">
    <property type="term" value="P:ribosomal small subunit biogenesis"/>
    <property type="evidence" value="ECO:0007669"/>
    <property type="project" value="UniProtKB-UniRule"/>
</dbReference>
<evidence type="ECO:0000256" key="5">
    <source>
        <dbReference type="ARBA" id="ARBA00022777"/>
    </source>
</evidence>
<dbReference type="GO" id="GO:0016887">
    <property type="term" value="F:ATP hydrolysis activity"/>
    <property type="evidence" value="ECO:0007669"/>
    <property type="project" value="InterPro"/>
</dbReference>
<comment type="function">
    <text evidence="7">Broad-specificity nucleoside monophosphate (NMP) kinase that catalyzes the reversible transfer of the terminal phosphate group between nucleoside triphosphates and monophosphates. Has also ATPase activity. Involved in the late maturation steps of the 30S ribosomal particles, specifically 16S rRNA maturation. While NMP activity is not required for ribosome maturation, ATPase activity is. Associates transiently with small ribosomal subunit protein uS11. ATP hydrolysis breaks the interaction with uS11. May temporarily remove uS11 from the ribosome to enable a conformational change of the ribosomal RNA that is needed for the final maturation step of the small ribosomal subunit.</text>
</comment>
<dbReference type="STRING" id="1160895.CM19_11715"/>
<keyword evidence="5 7" id="KW-0418">Kinase</keyword>
<dbReference type="HAMAP" id="MF_00039">
    <property type="entry name" value="Adenylate_kinase_AK6"/>
    <property type="match status" value="1"/>
</dbReference>
<evidence type="ECO:0000256" key="3">
    <source>
        <dbReference type="ARBA" id="ARBA00022679"/>
    </source>
</evidence>
<dbReference type="Proteomes" id="UP000024332">
    <property type="component" value="Unassembled WGS sequence"/>
</dbReference>
<accession>A0A031LK93</accession>
<dbReference type="GO" id="GO:0005524">
    <property type="term" value="F:ATP binding"/>
    <property type="evidence" value="ECO:0007669"/>
    <property type="project" value="UniProtKB-UniRule"/>
</dbReference>
<dbReference type="EC" id="2.7.4.3" evidence="7"/>
<comment type="subunit">
    <text evidence="7">Interacts with uS11. Not a structural component of 40S pre-ribosomes, but transiently interacts with them by binding to uS11.</text>
</comment>
<dbReference type="InterPro" id="IPR027417">
    <property type="entry name" value="P-loop_NTPase"/>
</dbReference>
<proteinExistence type="inferred from homology"/>
<evidence type="ECO:0000256" key="4">
    <source>
        <dbReference type="ARBA" id="ARBA00022741"/>
    </source>
</evidence>
<dbReference type="PANTHER" id="PTHR12595">
    <property type="entry name" value="POS9-ACTIVATING FACTOR FAP7-RELATED"/>
    <property type="match status" value="1"/>
</dbReference>
<evidence type="ECO:0000256" key="6">
    <source>
        <dbReference type="ARBA" id="ARBA00022840"/>
    </source>
</evidence>
<feature type="binding site" evidence="7">
    <location>
        <position position="14"/>
    </location>
    <ligand>
        <name>ATP</name>
        <dbReference type="ChEBI" id="CHEBI:30616"/>
    </ligand>
</feature>
<keyword evidence="2 7" id="KW-0698">rRNA processing</keyword>
<dbReference type="GO" id="GO:0004017">
    <property type="term" value="F:AMP kinase activity"/>
    <property type="evidence" value="ECO:0007669"/>
    <property type="project" value="UniProtKB-UniRule"/>
</dbReference>
<sequence length="183" mass="20773">MIILVTGTPGVGKTSVAKEIARKLSLEYVHVSEFVLKNNLFSSYDPVRETYEIDDEVVARSLNEYLKTKDAVVESVYPSLLDNADLVIVLRRNPLSLYKELKERGWPELKVAENVEAEAIGYVLQEAMDWFGNACQVDTTGRKAEEVVNLCLKKDCEDIDWLSDKRVQELLFSLDNVIISNEK</sequence>
<keyword evidence="3 7" id="KW-0808">Transferase</keyword>
<comment type="caution">
    <text evidence="7">Lacks conserved residue(s) required for the propagation of feature annotation.</text>
</comment>
<comment type="catalytic activity">
    <reaction evidence="7">
        <text>ATP + H2O = ADP + phosphate + H(+)</text>
        <dbReference type="Rhea" id="RHEA:13065"/>
        <dbReference type="ChEBI" id="CHEBI:15377"/>
        <dbReference type="ChEBI" id="CHEBI:15378"/>
        <dbReference type="ChEBI" id="CHEBI:30616"/>
        <dbReference type="ChEBI" id="CHEBI:43474"/>
        <dbReference type="ChEBI" id="CHEBI:456216"/>
    </reaction>
</comment>
<dbReference type="Pfam" id="PF13238">
    <property type="entry name" value="AAA_18"/>
    <property type="match status" value="1"/>
</dbReference>
<feature type="binding site" evidence="7">
    <location>
        <position position="10"/>
    </location>
    <ligand>
        <name>ATP</name>
        <dbReference type="ChEBI" id="CHEBI:30616"/>
    </ligand>
</feature>
<evidence type="ECO:0000313" key="9">
    <source>
        <dbReference type="Proteomes" id="UP000024332"/>
    </source>
</evidence>
<organism evidence="8 9">
    <name type="scientific">Candidatus Acidianus copahuensis</name>
    <dbReference type="NCBI Taxonomy" id="1160895"/>
    <lineage>
        <taxon>Archaea</taxon>
        <taxon>Thermoproteota</taxon>
        <taxon>Thermoprotei</taxon>
        <taxon>Sulfolobales</taxon>
        <taxon>Sulfolobaceae</taxon>
        <taxon>Acidianus</taxon>
    </lineage>
</organism>
<keyword evidence="1 7" id="KW-0690">Ribosome biogenesis</keyword>
<dbReference type="RefSeq" id="WP_048100524.1">
    <property type="nucleotide sequence ID" value="NZ_JFZT01000059.1"/>
</dbReference>
<name>A0A031LK93_9CREN</name>
<gene>
    <name evidence="8" type="ORF">CM19_11715</name>
</gene>
<evidence type="ECO:0000256" key="7">
    <source>
        <dbReference type="HAMAP-Rule" id="MF_00039"/>
    </source>
</evidence>
<comment type="caution">
    <text evidence="8">The sequence shown here is derived from an EMBL/GenBank/DDBJ whole genome shotgun (WGS) entry which is preliminary data.</text>
</comment>
<feature type="binding site" evidence="7">
    <location>
        <position position="12"/>
    </location>
    <ligand>
        <name>ATP</name>
        <dbReference type="ChEBI" id="CHEBI:30616"/>
    </ligand>
</feature>
<dbReference type="Gene3D" id="3.40.50.300">
    <property type="entry name" value="P-loop containing nucleotide triphosphate hydrolases"/>
    <property type="match status" value="1"/>
</dbReference>
<dbReference type="EMBL" id="JFZT01000059">
    <property type="protein sequence ID" value="EZQ01890.1"/>
    <property type="molecule type" value="Genomic_DNA"/>
</dbReference>
<dbReference type="AlphaFoldDB" id="A0A031LK93"/>
<evidence type="ECO:0000256" key="1">
    <source>
        <dbReference type="ARBA" id="ARBA00022517"/>
    </source>
</evidence>
<keyword evidence="4 7" id="KW-0547">Nucleotide-binding</keyword>
<comment type="catalytic activity">
    <reaction evidence="7">
        <text>AMP + ATP = 2 ADP</text>
        <dbReference type="Rhea" id="RHEA:12973"/>
        <dbReference type="ChEBI" id="CHEBI:30616"/>
        <dbReference type="ChEBI" id="CHEBI:456215"/>
        <dbReference type="ChEBI" id="CHEBI:456216"/>
        <dbReference type="EC" id="2.7.4.3"/>
    </reaction>
</comment>
<dbReference type="PANTHER" id="PTHR12595:SF0">
    <property type="entry name" value="ADENYLATE KINASE ISOENZYME 6"/>
    <property type="match status" value="1"/>
</dbReference>
<dbReference type="OrthoDB" id="8730at2157"/>
<keyword evidence="9" id="KW-1185">Reference proteome</keyword>
<feature type="binding site" evidence="7">
    <location>
        <position position="104"/>
    </location>
    <ligand>
        <name>ATP</name>
        <dbReference type="ChEBI" id="CHEBI:30616"/>
    </ligand>
</feature>
<evidence type="ECO:0000313" key="8">
    <source>
        <dbReference type="EMBL" id="EZQ01890.1"/>
    </source>
</evidence>
<feature type="binding site" evidence="7">
    <location>
        <position position="15"/>
    </location>
    <ligand>
        <name>ATP</name>
        <dbReference type="ChEBI" id="CHEBI:30616"/>
    </ligand>
</feature>
<dbReference type="GO" id="GO:0006364">
    <property type="term" value="P:rRNA processing"/>
    <property type="evidence" value="ECO:0007669"/>
    <property type="project" value="UniProtKB-KW"/>
</dbReference>
<reference evidence="8 9" key="1">
    <citation type="submission" date="2014-03" db="EMBL/GenBank/DDBJ databases">
        <title>Draft genome sequence of the novel thermoacidophilic archaea Acidianus copahuensis ALE1 strain, isolated from Copahue volcanic area in Neuquen Argentina.</title>
        <authorList>
            <person name="Urbieta M.S."/>
            <person name="Rascovan N."/>
            <person name="Castro C."/>
            <person name="Revale S."/>
            <person name="Giaveno M.A."/>
            <person name="Vazquez M.P."/>
            <person name="Donati E.R."/>
        </authorList>
    </citation>
    <scope>NUCLEOTIDE SEQUENCE [LARGE SCALE GENOMIC DNA]</scope>
    <source>
        <strain evidence="8 9">ALE1</strain>
    </source>
</reference>